<proteinExistence type="predicted"/>
<sequence length="939" mass="102729">LYLDYIASGRALSFLEDFIRDEVLPEYGNTHTTTSVTSLQTTLFRHEARDIIRNAVNASEHDSVIFTGSGSTGAIHKLIHALHLTQPPVVFVGPFEHHSNILPWKETGAVVVRIKQTQDGHVNITHLEQELLAWSGSERQLIGSFSAASNVTGILTDVDAITICLHKHGALAFWDYATAAPYVKLDMNPVLPGKDAAFVYKDAMFISPHKFVGGVSTPGVLVAKKKLFQNVVPEKGGGGTVFFVRRDAHRYLREPELREEGGTPAIVGAIRAGLVFQLKAAITPDVIMAREQQLFRRAREAWRSVANLVILGNLDADRLPVFSFLIHHPHSGLFLHYNYVSALLNDLFGIQARGGCACAGPYAMDLLGLTEERAEEIEELLAEDGRLDRVHLRRYTEYSHREIIRPGFTRLNLPFFMQDDELDFVLQAVTMVAEQGWKLLPQYMFNPETGEWRQRDQQVFRERKWLGHISYAGGQMEYALPKPSCLEKARQVFAKAGKSRMKLPDHSQMFDEEARRYRWFLLPSEAGEILGGNLPGSPRPPCDLPFCPPDFRERLVGKDTSLDISPPVGINSASKNVSGTVAAESCSGCSRKHDAGDQHLNLSVGVPKRVPEKNTAQTERVGAGDAPHVRCNGCVEENVRECTGPDRCGGQTEESEVKDQTNSSHVSEDSRTVCVRGDVEGGRSAHCMKTICSAVHTNCSTDHAGSSHGGGEKTHAGQSAVDCVTDAKPHTDRGCAAVESCCTEHHVDATPSSEESNKDTVCPELEDFPQVVQYFMERGYESGTPPCSHTETPVKTHTSKGGVGSDELVTVSHTLSAAAGSSEAQHAAESLSIGKDLSQLTQVPGESTQVQTSSMENGTSDESTHPSTASSSGQEGPLIVPESADSAAKTVKKKKTTKMPKQKEQSGENAEMQMGVKKREKKGSLWFPPPREIFKPAVK</sequence>
<dbReference type="EMBL" id="JACVVK020000442">
    <property type="protein sequence ID" value="KAK7474251.1"/>
    <property type="molecule type" value="Genomic_DNA"/>
</dbReference>
<dbReference type="InterPro" id="IPR000192">
    <property type="entry name" value="Aminotrans_V_dom"/>
</dbReference>
<name>A0ABD0JH30_9CAEN</name>
<feature type="domain" description="Aminotransferase class V" evidence="2">
    <location>
        <begin position="2"/>
        <end position="363"/>
    </location>
</feature>
<feature type="non-terminal residue" evidence="3">
    <location>
        <position position="1"/>
    </location>
</feature>
<keyword evidence="4" id="KW-1185">Reference proteome</keyword>
<dbReference type="InterPro" id="IPR015421">
    <property type="entry name" value="PyrdxlP-dep_Trfase_major"/>
</dbReference>
<organism evidence="3 4">
    <name type="scientific">Batillaria attramentaria</name>
    <dbReference type="NCBI Taxonomy" id="370345"/>
    <lineage>
        <taxon>Eukaryota</taxon>
        <taxon>Metazoa</taxon>
        <taxon>Spiralia</taxon>
        <taxon>Lophotrochozoa</taxon>
        <taxon>Mollusca</taxon>
        <taxon>Gastropoda</taxon>
        <taxon>Caenogastropoda</taxon>
        <taxon>Sorbeoconcha</taxon>
        <taxon>Cerithioidea</taxon>
        <taxon>Batillariidae</taxon>
        <taxon>Batillaria</taxon>
    </lineage>
</organism>
<dbReference type="PANTHER" id="PTHR43686">
    <property type="entry name" value="SULFURTRANSFERASE-RELATED"/>
    <property type="match status" value="1"/>
</dbReference>
<accession>A0ABD0JH30</accession>
<feature type="compositionally biased region" description="Basic residues" evidence="1">
    <location>
        <begin position="890"/>
        <end position="900"/>
    </location>
</feature>
<evidence type="ECO:0000313" key="4">
    <source>
        <dbReference type="Proteomes" id="UP001519460"/>
    </source>
</evidence>
<dbReference type="Pfam" id="PF00266">
    <property type="entry name" value="Aminotran_5"/>
    <property type="match status" value="1"/>
</dbReference>
<dbReference type="InterPro" id="IPR015424">
    <property type="entry name" value="PyrdxlP-dep_Trfase"/>
</dbReference>
<evidence type="ECO:0000256" key="1">
    <source>
        <dbReference type="SAM" id="MobiDB-lite"/>
    </source>
</evidence>
<feature type="region of interest" description="Disordered" evidence="1">
    <location>
        <begin position="780"/>
        <end position="805"/>
    </location>
</feature>
<comment type="caution">
    <text evidence="3">The sequence shown here is derived from an EMBL/GenBank/DDBJ whole genome shotgun (WGS) entry which is preliminary data.</text>
</comment>
<dbReference type="SUPFAM" id="SSF53383">
    <property type="entry name" value="PLP-dependent transferases"/>
    <property type="match status" value="1"/>
</dbReference>
<dbReference type="InterPro" id="IPR015422">
    <property type="entry name" value="PyrdxlP-dep_Trfase_small"/>
</dbReference>
<feature type="non-terminal residue" evidence="3">
    <location>
        <position position="939"/>
    </location>
</feature>
<evidence type="ECO:0000259" key="2">
    <source>
        <dbReference type="Pfam" id="PF00266"/>
    </source>
</evidence>
<feature type="compositionally biased region" description="Polar residues" evidence="1">
    <location>
        <begin position="785"/>
        <end position="796"/>
    </location>
</feature>
<feature type="compositionally biased region" description="Polar residues" evidence="1">
    <location>
        <begin position="838"/>
        <end position="874"/>
    </location>
</feature>
<dbReference type="Gene3D" id="3.40.640.10">
    <property type="entry name" value="Type I PLP-dependent aspartate aminotransferase-like (Major domain)"/>
    <property type="match status" value="1"/>
</dbReference>
<dbReference type="PANTHER" id="PTHR43686:SF1">
    <property type="entry name" value="AMINOTRAN_5 DOMAIN-CONTAINING PROTEIN"/>
    <property type="match status" value="1"/>
</dbReference>
<dbReference type="Proteomes" id="UP001519460">
    <property type="component" value="Unassembled WGS sequence"/>
</dbReference>
<protein>
    <recommendedName>
        <fullName evidence="2">Aminotransferase class V domain-containing protein</fullName>
    </recommendedName>
</protein>
<reference evidence="3 4" key="1">
    <citation type="journal article" date="2023" name="Sci. Data">
        <title>Genome assembly of the Korean intertidal mud-creeper Batillaria attramentaria.</title>
        <authorList>
            <person name="Patra A.K."/>
            <person name="Ho P.T."/>
            <person name="Jun S."/>
            <person name="Lee S.J."/>
            <person name="Kim Y."/>
            <person name="Won Y.J."/>
        </authorList>
    </citation>
    <scope>NUCLEOTIDE SEQUENCE [LARGE SCALE GENOMIC DNA]</scope>
    <source>
        <strain evidence="3">Wonlab-2016</strain>
    </source>
</reference>
<dbReference type="AlphaFoldDB" id="A0ABD0JH30"/>
<feature type="region of interest" description="Disordered" evidence="1">
    <location>
        <begin position="838"/>
        <end position="939"/>
    </location>
</feature>
<gene>
    <name evidence="3" type="ORF">BaRGS_00034494</name>
</gene>
<feature type="region of interest" description="Disordered" evidence="1">
    <location>
        <begin position="644"/>
        <end position="669"/>
    </location>
</feature>
<evidence type="ECO:0000313" key="3">
    <source>
        <dbReference type="EMBL" id="KAK7474251.1"/>
    </source>
</evidence>
<dbReference type="Gene3D" id="3.90.1150.10">
    <property type="entry name" value="Aspartate Aminotransferase, domain 1"/>
    <property type="match status" value="1"/>
</dbReference>